<reference evidence="2" key="1">
    <citation type="journal article" date="2013" name="Nat. Genet.">
        <title>The draft genomes of soft-shell turtle and green sea turtle yield insights into the development and evolution of the turtle-specific body plan.</title>
        <authorList>
            <person name="Wang Z."/>
            <person name="Pascual-Anaya J."/>
            <person name="Zadissa A."/>
            <person name="Li W."/>
            <person name="Niimura Y."/>
            <person name="Huang Z."/>
            <person name="Li C."/>
            <person name="White S."/>
            <person name="Xiong Z."/>
            <person name="Fang D."/>
            <person name="Wang B."/>
            <person name="Ming Y."/>
            <person name="Chen Y."/>
            <person name="Zheng Y."/>
            <person name="Kuraku S."/>
            <person name="Pignatelli M."/>
            <person name="Herrero J."/>
            <person name="Beal K."/>
            <person name="Nozawa M."/>
            <person name="Li Q."/>
            <person name="Wang J."/>
            <person name="Zhang H."/>
            <person name="Yu L."/>
            <person name="Shigenobu S."/>
            <person name="Wang J."/>
            <person name="Liu J."/>
            <person name="Flicek P."/>
            <person name="Searle S."/>
            <person name="Wang J."/>
            <person name="Kuratani S."/>
            <person name="Yin Y."/>
            <person name="Aken B."/>
            <person name="Zhang G."/>
            <person name="Irie N."/>
        </authorList>
    </citation>
    <scope>NUCLEOTIDE SEQUENCE [LARGE SCALE GENOMIC DNA]</scope>
</reference>
<dbReference type="AlphaFoldDB" id="M7BST8"/>
<organism evidence="1 2">
    <name type="scientific">Chelonia mydas</name>
    <name type="common">Green sea-turtle</name>
    <name type="synonym">Chelonia agassizi</name>
    <dbReference type="NCBI Taxonomy" id="8469"/>
    <lineage>
        <taxon>Eukaryota</taxon>
        <taxon>Metazoa</taxon>
        <taxon>Chordata</taxon>
        <taxon>Craniata</taxon>
        <taxon>Vertebrata</taxon>
        <taxon>Euteleostomi</taxon>
        <taxon>Archelosauria</taxon>
        <taxon>Testudinata</taxon>
        <taxon>Testudines</taxon>
        <taxon>Cryptodira</taxon>
        <taxon>Durocryptodira</taxon>
        <taxon>Americhelydia</taxon>
        <taxon>Chelonioidea</taxon>
        <taxon>Cheloniidae</taxon>
        <taxon>Chelonia</taxon>
    </lineage>
</organism>
<dbReference type="EMBL" id="KB518594">
    <property type="protein sequence ID" value="EMP38805.1"/>
    <property type="molecule type" value="Genomic_DNA"/>
</dbReference>
<dbReference type="Proteomes" id="UP000031443">
    <property type="component" value="Unassembled WGS sequence"/>
</dbReference>
<proteinExistence type="predicted"/>
<accession>M7BST8</accession>
<keyword evidence="2" id="KW-1185">Reference proteome</keyword>
<protein>
    <submittedName>
        <fullName evidence="1">Interferon-induced very large GTPase 1</fullName>
    </submittedName>
</protein>
<evidence type="ECO:0000313" key="1">
    <source>
        <dbReference type="EMBL" id="EMP38805.1"/>
    </source>
</evidence>
<sequence>MREKARSRPEEAVRKKEEELRQVMDISPQYWAPSEKPLKEVIENVHKQLDLPEETVSQSENLRDKNLLRWASGGLALQGIYKTNKLAEMVEKREQLIDIPEGFKLFGPQQGPLFEKKEFSSAKAESSFTRTMENLGFSISVTAKGGFGGFSAETSSDYRSCSESQGTHKSHSEHTYICTTKYSYIPLASCYFPKAQLRLSSAALQELKEIEQLLSHTPEPDKLNMLKSRGGRFFNRFGSHVNQGPLHLGGIFWWKASSEGFRAEQLDEVKKQTSNELSNYVGGSYSGFGWSVAAGVTASKSGSEASFQGTDRKQMQTEIQLFVTKTGGPPGVDSLTAWKSGLMTSNKTWSVIDRGSQLIPVWEVILSNHREDFKDVYQMSSSLTRAYEALTKLSASPLVGEELASAVDEAKLFLEEMKTWEVTGDEEQLVTLLNFKQKLHEKTKHSRTWIEVCLSDKVLQDFLENSFTVQRFTCTKY</sequence>
<evidence type="ECO:0000313" key="2">
    <source>
        <dbReference type="Proteomes" id="UP000031443"/>
    </source>
</evidence>
<gene>
    <name evidence="1" type="ORF">UY3_03984</name>
</gene>
<dbReference type="STRING" id="8469.M7BST8"/>
<name>M7BST8_CHEMY</name>